<evidence type="ECO:0000313" key="3">
    <source>
        <dbReference type="Proteomes" id="UP000321570"/>
    </source>
</evidence>
<protein>
    <recommendedName>
        <fullName evidence="1">Mos1 transposase HTH domain-containing protein</fullName>
    </recommendedName>
</protein>
<keyword evidence="3" id="KW-1185">Reference proteome</keyword>
<accession>A0A564ZDK0</accession>
<feature type="domain" description="Mos1 transposase HTH" evidence="1">
    <location>
        <begin position="6"/>
        <end position="57"/>
    </location>
</feature>
<dbReference type="InterPro" id="IPR041426">
    <property type="entry name" value="Mos1_HTH"/>
</dbReference>
<dbReference type="Pfam" id="PF17906">
    <property type="entry name" value="HTH_48"/>
    <property type="match status" value="1"/>
</dbReference>
<evidence type="ECO:0000313" key="2">
    <source>
        <dbReference type="EMBL" id="VUZ56928.1"/>
    </source>
</evidence>
<reference evidence="2 3" key="1">
    <citation type="submission" date="2019-07" db="EMBL/GenBank/DDBJ databases">
        <authorList>
            <person name="Jastrzebski P J."/>
            <person name="Paukszto L."/>
            <person name="Jastrzebski P J."/>
        </authorList>
    </citation>
    <scope>NUCLEOTIDE SEQUENCE [LARGE SCALE GENOMIC DNA]</scope>
    <source>
        <strain evidence="2 3">WMS-il1</strain>
    </source>
</reference>
<gene>
    <name evidence="2" type="ORF">WMSIL1_LOCUS14442</name>
</gene>
<name>A0A564ZDK0_HYMDI</name>
<proteinExistence type="predicted"/>
<evidence type="ECO:0000259" key="1">
    <source>
        <dbReference type="Pfam" id="PF17906"/>
    </source>
</evidence>
<feature type="non-terminal residue" evidence="2">
    <location>
        <position position="1"/>
    </location>
</feature>
<dbReference type="Gene3D" id="1.10.10.1450">
    <property type="match status" value="1"/>
</dbReference>
<dbReference type="AlphaFoldDB" id="A0A564ZDK0"/>
<dbReference type="EMBL" id="CABIJS010000708">
    <property type="protein sequence ID" value="VUZ56928.1"/>
    <property type="molecule type" value="Genomic_DNA"/>
</dbReference>
<dbReference type="Proteomes" id="UP000321570">
    <property type="component" value="Unassembled WGS sequence"/>
</dbReference>
<organism evidence="2 3">
    <name type="scientific">Hymenolepis diminuta</name>
    <name type="common">Rat tapeworm</name>
    <dbReference type="NCBI Taxonomy" id="6216"/>
    <lineage>
        <taxon>Eukaryota</taxon>
        <taxon>Metazoa</taxon>
        <taxon>Spiralia</taxon>
        <taxon>Lophotrochozoa</taxon>
        <taxon>Platyhelminthes</taxon>
        <taxon>Cestoda</taxon>
        <taxon>Eucestoda</taxon>
        <taxon>Cyclophyllidea</taxon>
        <taxon>Hymenolepididae</taxon>
        <taxon>Hymenolepis</taxon>
    </lineage>
</organism>
<sequence>IYNSNKEHIRHILLLEFQQGTTASPAAKTLKDTYANDDVNKKTCKRWFLPSRFKKDDFSLKDEPRTGCSKNSILSDCKLPLMKI</sequence>